<dbReference type="Gene3D" id="1.20.910.10">
    <property type="entry name" value="Heme oxygenase-like"/>
    <property type="match status" value="1"/>
</dbReference>
<evidence type="ECO:0000313" key="2">
    <source>
        <dbReference type="EMBL" id="PPQ31859.1"/>
    </source>
</evidence>
<dbReference type="Pfam" id="PF03070">
    <property type="entry name" value="TENA_THI-4"/>
    <property type="match status" value="1"/>
</dbReference>
<evidence type="ECO:0000313" key="3">
    <source>
        <dbReference type="Proteomes" id="UP000239724"/>
    </source>
</evidence>
<accession>A0A2S6NB72</accession>
<dbReference type="AlphaFoldDB" id="A0A2S6NB72"/>
<dbReference type="SUPFAM" id="SSF48613">
    <property type="entry name" value="Heme oxygenase-like"/>
    <property type="match status" value="1"/>
</dbReference>
<dbReference type="InterPro" id="IPR004305">
    <property type="entry name" value="Thiaminase-2/PQQC"/>
</dbReference>
<dbReference type="CDD" id="cd19365">
    <property type="entry name" value="TenA_C-like"/>
    <property type="match status" value="1"/>
</dbReference>
<evidence type="ECO:0000259" key="1">
    <source>
        <dbReference type="Pfam" id="PF03070"/>
    </source>
</evidence>
<sequence>MHALPFNRELAAGTLDQARFQFYVTQDALYLEQYARILAMAGVRGPDGATLRLFADAALEGIAVEQALHSEYFSRFDLTAEPPEPAPDCLSYTSFLLATAYHEPWEVLMAALLPCFWIYWDVGVAIAREARPDNPYRAWIDTYADEAFAKVVQAVIAATDRAAAGASESLRERMMTAFIRSTQYEWLFWDGAYQRRRWPVTT</sequence>
<dbReference type="GO" id="GO:0005829">
    <property type="term" value="C:cytosol"/>
    <property type="evidence" value="ECO:0007669"/>
    <property type="project" value="TreeGrafter"/>
</dbReference>
<dbReference type="PANTHER" id="PTHR43198:SF2">
    <property type="entry name" value="SI:CH1073-67J19.1-RELATED"/>
    <property type="match status" value="1"/>
</dbReference>
<dbReference type="InterPro" id="IPR050967">
    <property type="entry name" value="Thiamine_Salvage_TenA"/>
</dbReference>
<proteinExistence type="predicted"/>
<dbReference type="InterPro" id="IPR016084">
    <property type="entry name" value="Haem_Oase-like_multi-hlx"/>
</dbReference>
<organism evidence="2 3">
    <name type="scientific">Rhodopila globiformis</name>
    <name type="common">Rhodopseudomonas globiformis</name>
    <dbReference type="NCBI Taxonomy" id="1071"/>
    <lineage>
        <taxon>Bacteria</taxon>
        <taxon>Pseudomonadati</taxon>
        <taxon>Pseudomonadota</taxon>
        <taxon>Alphaproteobacteria</taxon>
        <taxon>Acetobacterales</taxon>
        <taxon>Acetobacteraceae</taxon>
        <taxon>Rhodopila</taxon>
    </lineage>
</organism>
<keyword evidence="3" id="KW-1185">Reference proteome</keyword>
<dbReference type="Proteomes" id="UP000239724">
    <property type="component" value="Unassembled WGS sequence"/>
</dbReference>
<gene>
    <name evidence="2" type="ORF">CCS01_16335</name>
</gene>
<dbReference type="OrthoDB" id="34166at2"/>
<feature type="domain" description="Thiaminase-2/PQQC" evidence="1">
    <location>
        <begin position="5"/>
        <end position="194"/>
    </location>
</feature>
<protein>
    <submittedName>
        <fullName evidence="2">Thiaminase II</fullName>
    </submittedName>
</protein>
<comment type="caution">
    <text evidence="2">The sequence shown here is derived from an EMBL/GenBank/DDBJ whole genome shotgun (WGS) entry which is preliminary data.</text>
</comment>
<name>A0A2S6NB72_RHOGL</name>
<dbReference type="EMBL" id="NHRY01000182">
    <property type="protein sequence ID" value="PPQ31859.1"/>
    <property type="molecule type" value="Genomic_DNA"/>
</dbReference>
<reference evidence="2 3" key="1">
    <citation type="journal article" date="2018" name="Arch. Microbiol.">
        <title>New insights into the metabolic potential of the phototrophic purple bacterium Rhodopila globiformis DSM 161(T) from its draft genome sequence and evidence for a vanadium-dependent nitrogenase.</title>
        <authorList>
            <person name="Imhoff J.F."/>
            <person name="Rahn T."/>
            <person name="Kunzel S."/>
            <person name="Neulinger S.C."/>
        </authorList>
    </citation>
    <scope>NUCLEOTIDE SEQUENCE [LARGE SCALE GENOMIC DNA]</scope>
    <source>
        <strain evidence="2 3">DSM 161</strain>
    </source>
</reference>
<dbReference type="PANTHER" id="PTHR43198">
    <property type="entry name" value="BIFUNCTIONAL TH2 PROTEIN"/>
    <property type="match status" value="1"/>
</dbReference>